<name>A0ABQ6FTV6_9CHLR</name>
<dbReference type="EMBL" id="BSRI01000001">
    <property type="protein sequence ID" value="GLV55953.1"/>
    <property type="molecule type" value="Genomic_DNA"/>
</dbReference>
<dbReference type="Proteomes" id="UP001344906">
    <property type="component" value="Unassembled WGS sequence"/>
</dbReference>
<evidence type="ECO:0000313" key="1">
    <source>
        <dbReference type="EMBL" id="GLV55953.1"/>
    </source>
</evidence>
<organism evidence="1 2">
    <name type="scientific">Dictyobacter halimunensis</name>
    <dbReference type="NCBI Taxonomy" id="3026934"/>
    <lineage>
        <taxon>Bacteria</taxon>
        <taxon>Bacillati</taxon>
        <taxon>Chloroflexota</taxon>
        <taxon>Ktedonobacteria</taxon>
        <taxon>Ktedonobacterales</taxon>
        <taxon>Dictyobacteraceae</taxon>
        <taxon>Dictyobacter</taxon>
    </lineage>
</organism>
<proteinExistence type="predicted"/>
<reference evidence="1 2" key="1">
    <citation type="submission" date="2023-02" db="EMBL/GenBank/DDBJ databases">
        <title>Dictyobacter halimunensis sp. nov., a new member of the class Ktedonobacteria from forest soil in a geothermal area.</title>
        <authorList>
            <person name="Rachmania M.K."/>
            <person name="Ningsih F."/>
            <person name="Sakai Y."/>
            <person name="Yabe S."/>
            <person name="Yokota A."/>
            <person name="Sjamsuridzal W."/>
        </authorList>
    </citation>
    <scope>NUCLEOTIDE SEQUENCE [LARGE SCALE GENOMIC DNA]</scope>
    <source>
        <strain evidence="1 2">S3.2.2.5</strain>
    </source>
</reference>
<protein>
    <submittedName>
        <fullName evidence="1">Uncharacterized protein</fullName>
    </submittedName>
</protein>
<comment type="caution">
    <text evidence="1">The sequence shown here is derived from an EMBL/GenBank/DDBJ whole genome shotgun (WGS) entry which is preliminary data.</text>
</comment>
<gene>
    <name evidence="1" type="ORF">KDH_27970</name>
</gene>
<accession>A0ABQ6FTV6</accession>
<evidence type="ECO:0000313" key="2">
    <source>
        <dbReference type="Proteomes" id="UP001344906"/>
    </source>
</evidence>
<keyword evidence="2" id="KW-1185">Reference proteome</keyword>
<sequence>MAGYLPQFLPTLGGGAPTVRVFFDIFIRKHCLKGSSPMIEIQDILDEEPIDGQGSDEDLIDPLADALADRRTLS</sequence>